<keyword evidence="1" id="KW-0812">Transmembrane</keyword>
<comment type="caution">
    <text evidence="2">The sequence shown here is derived from an EMBL/GenBank/DDBJ whole genome shotgun (WGS) entry which is preliminary data.</text>
</comment>
<evidence type="ECO:0000313" key="2">
    <source>
        <dbReference type="EMBL" id="MFC5713201.1"/>
    </source>
</evidence>
<feature type="transmembrane region" description="Helical" evidence="1">
    <location>
        <begin position="5"/>
        <end position="24"/>
    </location>
</feature>
<keyword evidence="1" id="KW-1133">Transmembrane helix</keyword>
<sequence length="120" mass="13757">MNRSFILNLLVWVTLIIMILTLSLRTFHPVEYAIGVLIVLYNVLFLYKQYIQKFTDKEEEKGFQRKNSMNILMMLAITTYLATRQEGAALPGLIAVMAVISMFLMVFMIVSDLRSSKNAA</sequence>
<reference evidence="3" key="1">
    <citation type="journal article" date="2019" name="Int. J. Syst. Evol. Microbiol.">
        <title>The Global Catalogue of Microorganisms (GCM) 10K type strain sequencing project: providing services to taxonomists for standard genome sequencing and annotation.</title>
        <authorList>
            <consortium name="The Broad Institute Genomics Platform"/>
            <consortium name="The Broad Institute Genome Sequencing Center for Infectious Disease"/>
            <person name="Wu L."/>
            <person name="Ma J."/>
        </authorList>
    </citation>
    <scope>NUCLEOTIDE SEQUENCE [LARGE SCALE GENOMIC DNA]</scope>
    <source>
        <strain evidence="3">CECT 7184</strain>
    </source>
</reference>
<keyword evidence="3" id="KW-1185">Reference proteome</keyword>
<evidence type="ECO:0000256" key="1">
    <source>
        <dbReference type="SAM" id="Phobius"/>
    </source>
</evidence>
<feature type="transmembrane region" description="Helical" evidence="1">
    <location>
        <begin position="89"/>
        <end position="110"/>
    </location>
</feature>
<dbReference type="EMBL" id="JBHSOZ010000004">
    <property type="protein sequence ID" value="MFC5713201.1"/>
    <property type="molecule type" value="Genomic_DNA"/>
</dbReference>
<organism evidence="2 3">
    <name type="scientific">Thalassorhabdus alkalitolerans</name>
    <dbReference type="NCBI Taxonomy" id="2282697"/>
    <lineage>
        <taxon>Bacteria</taxon>
        <taxon>Bacillati</taxon>
        <taxon>Bacillota</taxon>
        <taxon>Bacilli</taxon>
        <taxon>Bacillales</taxon>
        <taxon>Bacillaceae</taxon>
        <taxon>Thalassorhabdus</taxon>
    </lineage>
</organism>
<dbReference type="RefSeq" id="WP_385940760.1">
    <property type="nucleotide sequence ID" value="NZ_JBHSOZ010000004.1"/>
</dbReference>
<gene>
    <name evidence="2" type="ORF">ACFPU1_10425</name>
</gene>
<keyword evidence="1" id="KW-0472">Membrane</keyword>
<dbReference type="Proteomes" id="UP001596142">
    <property type="component" value="Unassembled WGS sequence"/>
</dbReference>
<feature type="transmembrane region" description="Helical" evidence="1">
    <location>
        <begin position="30"/>
        <end position="47"/>
    </location>
</feature>
<accession>A0ABW0YP35</accession>
<evidence type="ECO:0000313" key="3">
    <source>
        <dbReference type="Proteomes" id="UP001596142"/>
    </source>
</evidence>
<feature type="transmembrane region" description="Helical" evidence="1">
    <location>
        <begin position="67"/>
        <end position="83"/>
    </location>
</feature>
<name>A0ABW0YP35_9BACI</name>
<proteinExistence type="predicted"/>
<protein>
    <submittedName>
        <fullName evidence="2">Uncharacterized protein</fullName>
    </submittedName>
</protein>